<sequence length="304" mass="32618">MPGDALFPSPAHSPALPPAGRPLSRFLWLASYPKSGNTWMRLALDSLRRGGAAVDINVFGAEEEAISSSRFHFDLAAAIDSGDLLPDEILAARPAVFRVLAGILPDGLCWKVHEACLTETGAGPLFPPDVTRAAIHIVRDPRDVAVSFAAHQGHSIDSVIALMADPEAMLSAGRSGGKRQVSQPLRTWSGHAVSWMDQTLYPVITVRYEEMLADLAAVLRRVIPLLGPEGEACSEAAVAGAVEATRFATLRGQEVQAGFRERPPEAAVFFRQGTSGGWRDGLTARQVARIEADHGPVMERLGYL</sequence>
<reference evidence="4 5" key="1">
    <citation type="submission" date="2020-08" db="EMBL/GenBank/DDBJ databases">
        <title>Genomic Encyclopedia of Type Strains, Phase IV (KMG-IV): sequencing the most valuable type-strain genomes for metagenomic binning, comparative biology and taxonomic classification.</title>
        <authorList>
            <person name="Goeker M."/>
        </authorList>
    </citation>
    <scope>NUCLEOTIDE SEQUENCE [LARGE SCALE GENOMIC DNA]</scope>
    <source>
        <strain evidence="4 5">DSM 11590</strain>
    </source>
</reference>
<dbReference type="PANTHER" id="PTHR11783">
    <property type="entry name" value="SULFOTRANSFERASE SULT"/>
    <property type="match status" value="1"/>
</dbReference>
<evidence type="ECO:0000313" key="5">
    <source>
        <dbReference type="Proteomes" id="UP000544872"/>
    </source>
</evidence>
<comment type="similarity">
    <text evidence="1">Belongs to the sulfotransferase 1 family.</text>
</comment>
<dbReference type="GO" id="GO:0004062">
    <property type="term" value="F:aryl sulfotransferase activity"/>
    <property type="evidence" value="ECO:0007669"/>
    <property type="project" value="UniProtKB-EC"/>
</dbReference>
<dbReference type="AlphaFoldDB" id="A0A7W9ZF50"/>
<protein>
    <submittedName>
        <fullName evidence="4">Aryl sulfotransferase</fullName>
        <ecNumber evidence="4">2.8.2.1</ecNumber>
    </submittedName>
</protein>
<evidence type="ECO:0000313" key="4">
    <source>
        <dbReference type="EMBL" id="MBB6210352.1"/>
    </source>
</evidence>
<organism evidence="4 5">
    <name type="scientific">Novispirillum itersonii</name>
    <name type="common">Aquaspirillum itersonii</name>
    <dbReference type="NCBI Taxonomy" id="189"/>
    <lineage>
        <taxon>Bacteria</taxon>
        <taxon>Pseudomonadati</taxon>
        <taxon>Pseudomonadota</taxon>
        <taxon>Alphaproteobacteria</taxon>
        <taxon>Rhodospirillales</taxon>
        <taxon>Novispirillaceae</taxon>
        <taxon>Novispirillum</taxon>
    </lineage>
</organism>
<dbReference type="Proteomes" id="UP000544872">
    <property type="component" value="Unassembled WGS sequence"/>
</dbReference>
<feature type="domain" description="Sulfotransferase" evidence="3">
    <location>
        <begin position="135"/>
        <end position="300"/>
    </location>
</feature>
<proteinExistence type="inferred from homology"/>
<dbReference type="EC" id="2.8.2.1" evidence="4"/>
<keyword evidence="5" id="KW-1185">Reference proteome</keyword>
<keyword evidence="2 4" id="KW-0808">Transferase</keyword>
<comment type="caution">
    <text evidence="4">The sequence shown here is derived from an EMBL/GenBank/DDBJ whole genome shotgun (WGS) entry which is preliminary data.</text>
</comment>
<dbReference type="InterPro" id="IPR000863">
    <property type="entry name" value="Sulfotransferase_dom"/>
</dbReference>
<name>A0A7W9ZF50_NOVIT</name>
<dbReference type="SUPFAM" id="SSF52540">
    <property type="entry name" value="P-loop containing nucleoside triphosphate hydrolases"/>
    <property type="match status" value="1"/>
</dbReference>
<dbReference type="Pfam" id="PF00685">
    <property type="entry name" value="Sulfotransfer_1"/>
    <property type="match status" value="1"/>
</dbReference>
<evidence type="ECO:0000256" key="2">
    <source>
        <dbReference type="ARBA" id="ARBA00022679"/>
    </source>
</evidence>
<evidence type="ECO:0000259" key="3">
    <source>
        <dbReference type="Pfam" id="PF00685"/>
    </source>
</evidence>
<accession>A0A7W9ZF50</accession>
<dbReference type="EMBL" id="JACIIX010000005">
    <property type="protein sequence ID" value="MBB6210352.1"/>
    <property type="molecule type" value="Genomic_DNA"/>
</dbReference>
<evidence type="ECO:0000256" key="1">
    <source>
        <dbReference type="ARBA" id="ARBA00005771"/>
    </source>
</evidence>
<dbReference type="InterPro" id="IPR027417">
    <property type="entry name" value="P-loop_NTPase"/>
</dbReference>
<dbReference type="RefSeq" id="WP_311769112.1">
    <property type="nucleotide sequence ID" value="NZ_JACIIX010000005.1"/>
</dbReference>
<gene>
    <name evidence="4" type="ORF">FHS48_001767</name>
</gene>
<dbReference type="Gene3D" id="3.40.50.300">
    <property type="entry name" value="P-loop containing nucleotide triphosphate hydrolases"/>
    <property type="match status" value="1"/>
</dbReference>